<evidence type="ECO:0000313" key="1">
    <source>
        <dbReference type="EMBL" id="JAH35932.1"/>
    </source>
</evidence>
<protein>
    <submittedName>
        <fullName evidence="1">Uncharacterized protein</fullName>
    </submittedName>
</protein>
<accession>A0A0E9S3Z7</accession>
<name>A0A0E9S3Z7_ANGAN</name>
<dbReference type="EMBL" id="GBXM01072645">
    <property type="protein sequence ID" value="JAH35932.1"/>
    <property type="molecule type" value="Transcribed_RNA"/>
</dbReference>
<reference evidence="1" key="1">
    <citation type="submission" date="2014-11" db="EMBL/GenBank/DDBJ databases">
        <authorList>
            <person name="Amaro Gonzalez C."/>
        </authorList>
    </citation>
    <scope>NUCLEOTIDE SEQUENCE</scope>
</reference>
<sequence>MRKGCTFLENVFNHPKQRAISVFGLN</sequence>
<dbReference type="AlphaFoldDB" id="A0A0E9S3Z7"/>
<organism evidence="1">
    <name type="scientific">Anguilla anguilla</name>
    <name type="common">European freshwater eel</name>
    <name type="synonym">Muraena anguilla</name>
    <dbReference type="NCBI Taxonomy" id="7936"/>
    <lineage>
        <taxon>Eukaryota</taxon>
        <taxon>Metazoa</taxon>
        <taxon>Chordata</taxon>
        <taxon>Craniata</taxon>
        <taxon>Vertebrata</taxon>
        <taxon>Euteleostomi</taxon>
        <taxon>Actinopterygii</taxon>
        <taxon>Neopterygii</taxon>
        <taxon>Teleostei</taxon>
        <taxon>Anguilliformes</taxon>
        <taxon>Anguillidae</taxon>
        <taxon>Anguilla</taxon>
    </lineage>
</organism>
<proteinExistence type="predicted"/>
<reference evidence="1" key="2">
    <citation type="journal article" date="2015" name="Fish Shellfish Immunol.">
        <title>Early steps in the European eel (Anguilla anguilla)-Vibrio vulnificus interaction in the gills: Role of the RtxA13 toxin.</title>
        <authorList>
            <person name="Callol A."/>
            <person name="Pajuelo D."/>
            <person name="Ebbesson L."/>
            <person name="Teles M."/>
            <person name="MacKenzie S."/>
            <person name="Amaro C."/>
        </authorList>
    </citation>
    <scope>NUCLEOTIDE SEQUENCE</scope>
</reference>